<evidence type="ECO:0000313" key="4">
    <source>
        <dbReference type="Proteomes" id="UP000658278"/>
    </source>
</evidence>
<comment type="caution">
    <text evidence="3">The sequence shown here is derived from an EMBL/GenBank/DDBJ whole genome shotgun (WGS) entry which is preliminary data.</text>
</comment>
<protein>
    <submittedName>
        <fullName evidence="3">VanZ family protein</fullName>
    </submittedName>
</protein>
<dbReference type="NCBIfam" id="NF037970">
    <property type="entry name" value="vanZ_1"/>
    <property type="match status" value="1"/>
</dbReference>
<reference evidence="3" key="1">
    <citation type="submission" date="2021-01" db="EMBL/GenBank/DDBJ databases">
        <title>Modified the classification status of verrucomicrobia.</title>
        <authorList>
            <person name="Feng X."/>
        </authorList>
    </citation>
    <scope>NUCLEOTIDE SEQUENCE</scope>
    <source>
        <strain evidence="3">KCTC 22201</strain>
    </source>
</reference>
<dbReference type="Pfam" id="PF04892">
    <property type="entry name" value="VanZ"/>
    <property type="match status" value="1"/>
</dbReference>
<keyword evidence="1" id="KW-1133">Transmembrane helix</keyword>
<feature type="transmembrane region" description="Helical" evidence="1">
    <location>
        <begin position="7"/>
        <end position="24"/>
    </location>
</feature>
<dbReference type="RefSeq" id="WP_200276633.1">
    <property type="nucleotide sequence ID" value="NZ_JAENII010000002.1"/>
</dbReference>
<dbReference type="InterPro" id="IPR006976">
    <property type="entry name" value="VanZ-like"/>
</dbReference>
<evidence type="ECO:0000313" key="3">
    <source>
        <dbReference type="EMBL" id="MBK1826173.1"/>
    </source>
</evidence>
<feature type="transmembrane region" description="Helical" evidence="1">
    <location>
        <begin position="73"/>
        <end position="90"/>
    </location>
</feature>
<feature type="domain" description="VanZ-like" evidence="2">
    <location>
        <begin position="37"/>
        <end position="120"/>
    </location>
</feature>
<keyword evidence="4" id="KW-1185">Reference proteome</keyword>
<sequence>MRLPRHAGIWFAGFTLWFCALWWLSSRVHHVPPPLTFQASDKVLHFGYFFGGAGLLSAAMFRWRPLDHPWKRVVLVTVIVTLVGVLDEYHQSLVPGRHGNDIYDLTADFLGALTGAILFLPFRRMLAD</sequence>
<dbReference type="Proteomes" id="UP000658278">
    <property type="component" value="Unassembled WGS sequence"/>
</dbReference>
<name>A0A934VAD0_9BACT</name>
<keyword evidence="1" id="KW-0812">Transmembrane</keyword>
<feature type="transmembrane region" description="Helical" evidence="1">
    <location>
        <begin position="44"/>
        <end position="61"/>
    </location>
</feature>
<proteinExistence type="predicted"/>
<dbReference type="PANTHER" id="PTHR28008">
    <property type="entry name" value="DOMAIN PROTEIN, PUTATIVE (AFU_ORTHOLOGUE AFUA_3G10980)-RELATED"/>
    <property type="match status" value="1"/>
</dbReference>
<organism evidence="3 4">
    <name type="scientific">Haloferula rosea</name>
    <dbReference type="NCBI Taxonomy" id="490093"/>
    <lineage>
        <taxon>Bacteria</taxon>
        <taxon>Pseudomonadati</taxon>
        <taxon>Verrucomicrobiota</taxon>
        <taxon>Verrucomicrobiia</taxon>
        <taxon>Verrucomicrobiales</taxon>
        <taxon>Verrucomicrobiaceae</taxon>
        <taxon>Haloferula</taxon>
    </lineage>
</organism>
<feature type="transmembrane region" description="Helical" evidence="1">
    <location>
        <begin position="102"/>
        <end position="122"/>
    </location>
</feature>
<accession>A0A934VAD0</accession>
<dbReference type="PANTHER" id="PTHR28008:SF1">
    <property type="entry name" value="DOMAIN PROTEIN, PUTATIVE (AFU_ORTHOLOGUE AFUA_3G10980)-RELATED"/>
    <property type="match status" value="1"/>
</dbReference>
<evidence type="ECO:0000259" key="2">
    <source>
        <dbReference type="Pfam" id="PF04892"/>
    </source>
</evidence>
<evidence type="ECO:0000256" key="1">
    <source>
        <dbReference type="SAM" id="Phobius"/>
    </source>
</evidence>
<dbReference type="EMBL" id="JAENII010000002">
    <property type="protein sequence ID" value="MBK1826173.1"/>
    <property type="molecule type" value="Genomic_DNA"/>
</dbReference>
<keyword evidence="1" id="KW-0472">Membrane</keyword>
<gene>
    <name evidence="3" type="ORF">JIN81_04025</name>
</gene>
<dbReference type="AlphaFoldDB" id="A0A934VAD0"/>